<name>A0A4E0RAY0_FASHE</name>
<dbReference type="PANTHER" id="PTHR13429">
    <property type="entry name" value="FERM DOMAIN (PROTEIN4.1-EZRIN-RADIXIN-MOESIN) FAMILY"/>
    <property type="match status" value="1"/>
</dbReference>
<dbReference type="EMBL" id="JXXN02002110">
    <property type="protein sequence ID" value="THD23504.1"/>
    <property type="molecule type" value="Genomic_DNA"/>
</dbReference>
<dbReference type="PROSITE" id="PS50057">
    <property type="entry name" value="FERM_3"/>
    <property type="match status" value="1"/>
</dbReference>
<dbReference type="Proteomes" id="UP000230066">
    <property type="component" value="Unassembled WGS sequence"/>
</dbReference>
<dbReference type="Pfam" id="PF09379">
    <property type="entry name" value="FERM_N"/>
    <property type="match status" value="1"/>
</dbReference>
<dbReference type="InterPro" id="IPR018979">
    <property type="entry name" value="FERM_N"/>
</dbReference>
<protein>
    <submittedName>
        <fullName evidence="2">Tyrosine-protein phosphatase non-receptor type 13</fullName>
    </submittedName>
</protein>
<organism evidence="2 3">
    <name type="scientific">Fasciola hepatica</name>
    <name type="common">Liver fluke</name>
    <dbReference type="NCBI Taxonomy" id="6192"/>
    <lineage>
        <taxon>Eukaryota</taxon>
        <taxon>Metazoa</taxon>
        <taxon>Spiralia</taxon>
        <taxon>Lophotrochozoa</taxon>
        <taxon>Platyhelminthes</taxon>
        <taxon>Trematoda</taxon>
        <taxon>Digenea</taxon>
        <taxon>Plagiorchiida</taxon>
        <taxon>Echinostomata</taxon>
        <taxon>Echinostomatoidea</taxon>
        <taxon>Fasciolidae</taxon>
        <taxon>Fasciola</taxon>
    </lineage>
</organism>
<dbReference type="Gene3D" id="1.20.80.10">
    <property type="match status" value="1"/>
</dbReference>
<evidence type="ECO:0000313" key="3">
    <source>
        <dbReference type="Proteomes" id="UP000230066"/>
    </source>
</evidence>
<evidence type="ECO:0000259" key="1">
    <source>
        <dbReference type="PROSITE" id="PS50057"/>
    </source>
</evidence>
<dbReference type="GO" id="GO:0035332">
    <property type="term" value="P:positive regulation of hippo signaling"/>
    <property type="evidence" value="ECO:0007669"/>
    <property type="project" value="TreeGrafter"/>
</dbReference>
<dbReference type="SUPFAM" id="SSF54236">
    <property type="entry name" value="Ubiquitin-like"/>
    <property type="match status" value="1"/>
</dbReference>
<dbReference type="SUPFAM" id="SSF50729">
    <property type="entry name" value="PH domain-like"/>
    <property type="match status" value="1"/>
</dbReference>
<comment type="caution">
    <text evidence="2">The sequence shown here is derived from an EMBL/GenBank/DDBJ whole genome shotgun (WGS) entry which is preliminary data.</text>
</comment>
<accession>A0A4E0RAY0</accession>
<dbReference type="InterPro" id="IPR047145">
    <property type="entry name" value="FRMD6-like"/>
</dbReference>
<dbReference type="Gene3D" id="3.10.20.90">
    <property type="entry name" value="Phosphatidylinositol 3-kinase Catalytic Subunit, Chain A, domain 1"/>
    <property type="match status" value="1"/>
</dbReference>
<dbReference type="InterPro" id="IPR018980">
    <property type="entry name" value="FERM_PH-like_C"/>
</dbReference>
<evidence type="ECO:0000313" key="2">
    <source>
        <dbReference type="EMBL" id="THD23504.1"/>
    </source>
</evidence>
<feature type="domain" description="FERM" evidence="1">
    <location>
        <begin position="9"/>
        <end position="343"/>
    </location>
</feature>
<dbReference type="AlphaFoldDB" id="A0A4E0RAY0"/>
<dbReference type="InterPro" id="IPR011993">
    <property type="entry name" value="PH-like_dom_sf"/>
</dbReference>
<gene>
    <name evidence="2" type="ORF">D915_005822</name>
</gene>
<dbReference type="InterPro" id="IPR029071">
    <property type="entry name" value="Ubiquitin-like_domsf"/>
</dbReference>
<dbReference type="Pfam" id="PF09380">
    <property type="entry name" value="FERM_C"/>
    <property type="match status" value="1"/>
</dbReference>
<sequence>MVRDVDNKFRIRIILPNREHLVVSCRNSSRVEDIFHEACEILDISDRELFGISVSSEESYLFLDPGEKLSKIDFELLTLTERPRWPCGGLRRSLLHSFRSYPNPKPQPAIKSDEPVVYFRVRFYVPIHCLRDQSTKFAYYSQLRTNVLEYNLFCPVELYVQLAALGLQADTGNAPNICMRSIKQGNESLPVYFNVSAYYPPKILAEVDLSELVRMTMKWHLALHNMVPQVAIFWYIRIASKKNSNFNMHLYNLPRLRQPRFAVWLGVTPDGLLIHQQEKDEWIRPTVPIRWSQVHHFEYKNRSLFVFLQNNQGVRHFPLRHSITASHLFSLISSMHFFQATAELCAPHAAGLLDKIENGTYEERFL</sequence>
<dbReference type="SUPFAM" id="SSF47031">
    <property type="entry name" value="Second domain of FERM"/>
    <property type="match status" value="1"/>
</dbReference>
<dbReference type="SMART" id="SM00295">
    <property type="entry name" value="B41"/>
    <property type="match status" value="1"/>
</dbReference>
<dbReference type="Pfam" id="PF00373">
    <property type="entry name" value="FERM_M"/>
    <property type="match status" value="1"/>
</dbReference>
<dbReference type="InterPro" id="IPR019748">
    <property type="entry name" value="FERM_central"/>
</dbReference>
<dbReference type="InterPro" id="IPR019749">
    <property type="entry name" value="Band_41_domain"/>
</dbReference>
<dbReference type="Gene3D" id="2.30.29.30">
    <property type="entry name" value="Pleckstrin-homology domain (PH domain)/Phosphotyrosine-binding domain (PTB)"/>
    <property type="match status" value="1"/>
</dbReference>
<dbReference type="CDD" id="cd14473">
    <property type="entry name" value="FERM_B-lobe"/>
    <property type="match status" value="1"/>
</dbReference>
<keyword evidence="3" id="KW-1185">Reference proteome</keyword>
<reference evidence="2" key="1">
    <citation type="submission" date="2019-03" db="EMBL/GenBank/DDBJ databases">
        <title>Improved annotation for the trematode Fasciola hepatica.</title>
        <authorList>
            <person name="Choi Y.-J."/>
            <person name="Martin J."/>
            <person name="Mitreva M."/>
        </authorList>
    </citation>
    <scope>NUCLEOTIDE SEQUENCE [LARGE SCALE GENOMIC DNA]</scope>
</reference>
<dbReference type="InterPro" id="IPR000299">
    <property type="entry name" value="FERM_domain"/>
</dbReference>
<dbReference type="InterPro" id="IPR035963">
    <property type="entry name" value="FERM_2"/>
</dbReference>
<dbReference type="GO" id="GO:0098592">
    <property type="term" value="C:cytoplasmic side of apical plasma membrane"/>
    <property type="evidence" value="ECO:0007669"/>
    <property type="project" value="TreeGrafter"/>
</dbReference>
<dbReference type="InterPro" id="IPR014352">
    <property type="entry name" value="FERM/acyl-CoA-bd_prot_sf"/>
</dbReference>
<proteinExistence type="predicted"/>
<dbReference type="PANTHER" id="PTHR13429:SF5">
    <property type="entry name" value="PROTEIN EXPANDED"/>
    <property type="match status" value="1"/>
</dbReference>